<evidence type="ECO:0000313" key="2">
    <source>
        <dbReference type="EMBL" id="CAB3405545.1"/>
    </source>
</evidence>
<evidence type="ECO:0000313" key="3">
    <source>
        <dbReference type="Proteomes" id="UP000494206"/>
    </source>
</evidence>
<gene>
    <name evidence="2" type="ORF">CBOVIS_LOCUS7730</name>
</gene>
<dbReference type="OrthoDB" id="5823866at2759"/>
<feature type="compositionally biased region" description="Basic and acidic residues" evidence="1">
    <location>
        <begin position="8"/>
        <end position="19"/>
    </location>
</feature>
<evidence type="ECO:0000256" key="1">
    <source>
        <dbReference type="SAM" id="MobiDB-lite"/>
    </source>
</evidence>
<reference evidence="2 3" key="1">
    <citation type="submission" date="2020-04" db="EMBL/GenBank/DDBJ databases">
        <authorList>
            <person name="Laetsch R D."/>
            <person name="Stevens L."/>
            <person name="Kumar S."/>
            <person name="Blaxter L. M."/>
        </authorList>
    </citation>
    <scope>NUCLEOTIDE SEQUENCE [LARGE SCALE GENOMIC DNA]</scope>
</reference>
<proteinExistence type="predicted"/>
<feature type="region of interest" description="Disordered" evidence="1">
    <location>
        <begin position="1"/>
        <end position="29"/>
    </location>
</feature>
<comment type="caution">
    <text evidence="2">The sequence shown here is derived from an EMBL/GenBank/DDBJ whole genome shotgun (WGS) entry which is preliminary data.</text>
</comment>
<organism evidence="2 3">
    <name type="scientific">Caenorhabditis bovis</name>
    <dbReference type="NCBI Taxonomy" id="2654633"/>
    <lineage>
        <taxon>Eukaryota</taxon>
        <taxon>Metazoa</taxon>
        <taxon>Ecdysozoa</taxon>
        <taxon>Nematoda</taxon>
        <taxon>Chromadorea</taxon>
        <taxon>Rhabditida</taxon>
        <taxon>Rhabditina</taxon>
        <taxon>Rhabditomorpha</taxon>
        <taxon>Rhabditoidea</taxon>
        <taxon>Rhabditidae</taxon>
        <taxon>Peloderinae</taxon>
        <taxon>Caenorhabditis</taxon>
    </lineage>
</organism>
<keyword evidence="3" id="KW-1185">Reference proteome</keyword>
<protein>
    <submittedName>
        <fullName evidence="2">Uncharacterized protein</fullName>
    </submittedName>
</protein>
<dbReference type="EMBL" id="CADEPM010000004">
    <property type="protein sequence ID" value="CAB3405545.1"/>
    <property type="molecule type" value="Genomic_DNA"/>
</dbReference>
<sequence>MGQSQSYDLKDGDYDEKGPVRGVRRISKETQSEFKTYEINEFQQREEEELRERIRNQRLQERERELMTWRRHTREGRETIIDAFKEAPDDQNHYATLNQPNRTPLTYEVEFQLFKHPEVNDGHYKKIDVKYDSPPMEDIDRRQESLKSDDYFPEEAKENIEKDPNGNHYIIHKENYQQELQKSPIEVPTYYDAYEMQPPTAVSEIHAEKRMFVELSETSCFAIASNPDPTYSAGDAQENHHRHPEVEHVPHFTKKAYIHYSVKNTEGESDYQTHIEIPDSQEQKEIIEDSKENLPKNTNAIQLSHDGEIGPMKSLDKPVHEEKLFYHSYMPTISLEARPPMTYYKKLA</sequence>
<accession>A0A8S1EZK3</accession>
<dbReference type="AlphaFoldDB" id="A0A8S1EZK3"/>
<dbReference type="Proteomes" id="UP000494206">
    <property type="component" value="Unassembled WGS sequence"/>
</dbReference>
<feature type="region of interest" description="Disordered" evidence="1">
    <location>
        <begin position="42"/>
        <end position="64"/>
    </location>
</feature>
<name>A0A8S1EZK3_9PELO</name>